<proteinExistence type="predicted"/>
<evidence type="ECO:0000313" key="3">
    <source>
        <dbReference type="Proteomes" id="UP000034681"/>
    </source>
</evidence>
<dbReference type="GO" id="GO:0009103">
    <property type="term" value="P:lipopolysaccharide biosynthetic process"/>
    <property type="evidence" value="ECO:0007669"/>
    <property type="project" value="TreeGrafter"/>
</dbReference>
<dbReference type="AlphaFoldDB" id="A0A0M2PXL2"/>
<keyword evidence="1" id="KW-0808">Transferase</keyword>
<dbReference type="EMBL" id="AJTX02000004">
    <property type="protein sequence ID" value="KKI99817.1"/>
    <property type="molecule type" value="Genomic_DNA"/>
</dbReference>
<dbReference type="Gene3D" id="3.40.50.2000">
    <property type="entry name" value="Glycogen Phosphorylase B"/>
    <property type="match status" value="1"/>
</dbReference>
<dbReference type="SUPFAM" id="SSF53756">
    <property type="entry name" value="UDP-Glycosyltransferase/glycogen phosphorylase"/>
    <property type="match status" value="1"/>
</dbReference>
<comment type="caution">
    <text evidence="2">The sequence shown here is derived from an EMBL/GenBank/DDBJ whole genome shotgun (WGS) entry which is preliminary data.</text>
</comment>
<accession>A0A0M2PXL2</accession>
<reference evidence="2" key="1">
    <citation type="submission" date="2012-04" db="EMBL/GenBank/DDBJ databases">
        <authorList>
            <person name="Borisov I.G."/>
            <person name="Ivanikova N.V."/>
            <person name="Pinevich A.V."/>
        </authorList>
    </citation>
    <scope>NUCLEOTIDE SEQUENCE</scope>
    <source>
        <strain evidence="2">CALU 1027</strain>
    </source>
</reference>
<keyword evidence="3" id="KW-1185">Reference proteome</keyword>
<sequence length="411" mass="46175">MPLRSRYVFYVEATLPQSAAYLVTATQHANAAANVGHDALLIYLQQGKDALRPWRWFSPFHPQSPTTEIVNVYGLQPQLKVIPLAIPWPFGVGKGRFTNVSSLVCKYYLPWHFLRQTYILQTNNWNAVKAAVRHGTYVIFEQEHYGQTAFDPAIVHSPFFTAAVTLSDPVRTDMLARGMPEDKLLQLHLGFNQRFQERHATAAATWRNTLLASRYQSLVLYCGALHRFKGVDLLLDIAPQFPKVAFIFAGGKPDQIHHYRQQAHAKGATNANFLGHLGHDRLVSLLQGVDLVLYPHLLNEAATFTSPLKFFEYLASGTPLVSTIIPPLKPFTTESLAAVWAEPSNPAAFQEALAIALQTYPYRSDGYGINIKFSNQFSWENRIKKIRSFADDRIAGQHPTPPAGSRKRLNP</sequence>
<dbReference type="PANTHER" id="PTHR46401:SF2">
    <property type="entry name" value="GLYCOSYLTRANSFERASE WBBK-RELATED"/>
    <property type="match status" value="1"/>
</dbReference>
<dbReference type="RefSeq" id="WP_017711060.1">
    <property type="nucleotide sequence ID" value="NZ_KB235933.1"/>
</dbReference>
<evidence type="ECO:0008006" key="4">
    <source>
        <dbReference type="Google" id="ProtNLM"/>
    </source>
</evidence>
<protein>
    <recommendedName>
        <fullName evidence="4">Glycosyl transferase family 1</fullName>
    </recommendedName>
</protein>
<dbReference type="GO" id="GO:0016757">
    <property type="term" value="F:glycosyltransferase activity"/>
    <property type="evidence" value="ECO:0007669"/>
    <property type="project" value="TreeGrafter"/>
</dbReference>
<dbReference type="Proteomes" id="UP000034681">
    <property type="component" value="Unassembled WGS sequence"/>
</dbReference>
<dbReference type="STRING" id="317619.GCA_000332315_00385"/>
<organism evidence="2 3">
    <name type="scientific">Prochlorothrix hollandica PCC 9006 = CALU 1027</name>
    <dbReference type="NCBI Taxonomy" id="317619"/>
    <lineage>
        <taxon>Bacteria</taxon>
        <taxon>Bacillati</taxon>
        <taxon>Cyanobacteriota</taxon>
        <taxon>Cyanophyceae</taxon>
        <taxon>Prochlorotrichales</taxon>
        <taxon>Prochlorotrichaceae</taxon>
        <taxon>Prochlorothrix</taxon>
    </lineage>
</organism>
<evidence type="ECO:0000313" key="2">
    <source>
        <dbReference type="EMBL" id="KKI99817.1"/>
    </source>
</evidence>
<gene>
    <name evidence="2" type="ORF">PROH_08185</name>
</gene>
<dbReference type="OrthoDB" id="9816564at2"/>
<name>A0A0M2PXL2_PROHO</name>
<dbReference type="PANTHER" id="PTHR46401">
    <property type="entry name" value="GLYCOSYLTRANSFERASE WBBK-RELATED"/>
    <property type="match status" value="1"/>
</dbReference>
<evidence type="ECO:0000256" key="1">
    <source>
        <dbReference type="ARBA" id="ARBA00022679"/>
    </source>
</evidence>
<dbReference type="eggNOG" id="COG0438">
    <property type="taxonomic scope" value="Bacteria"/>
</dbReference>
<dbReference type="Pfam" id="PF13692">
    <property type="entry name" value="Glyco_trans_1_4"/>
    <property type="match status" value="1"/>
</dbReference>